<sequence>MIVLKITNASDVVAANIGRFLERLTPDGYDQTKVEDIVIDRLVANLKAEGIRGEVAAFKGLDFSEDDLVIHEHLKLRRRKTI</sequence>
<accession>A0ABX5F8A4</accession>
<gene>
    <name evidence="1" type="ORF">C7B81_07205</name>
</gene>
<dbReference type="EMBL" id="PVWP01000004">
    <property type="protein sequence ID" value="PSB37883.1"/>
    <property type="molecule type" value="Genomic_DNA"/>
</dbReference>
<protein>
    <recommendedName>
        <fullName evidence="3">(4Fe-4S)-binding protein</fullName>
    </recommendedName>
</protein>
<name>A0ABX5F8A4_9CHRO</name>
<evidence type="ECO:0000313" key="1">
    <source>
        <dbReference type="EMBL" id="PSB37883.1"/>
    </source>
</evidence>
<evidence type="ECO:0000313" key="2">
    <source>
        <dbReference type="Proteomes" id="UP000238218"/>
    </source>
</evidence>
<dbReference type="RefSeq" id="WP_106220599.1">
    <property type="nucleotide sequence ID" value="NZ_PVWP01000004.1"/>
</dbReference>
<comment type="caution">
    <text evidence="1">The sequence shown here is derived from an EMBL/GenBank/DDBJ whole genome shotgun (WGS) entry which is preliminary data.</text>
</comment>
<evidence type="ECO:0008006" key="3">
    <source>
        <dbReference type="Google" id="ProtNLM"/>
    </source>
</evidence>
<reference evidence="1 2" key="1">
    <citation type="submission" date="2018-03" db="EMBL/GenBank/DDBJ databases">
        <title>The ancient ancestry and fast evolution of plastids.</title>
        <authorList>
            <person name="Moore K.R."/>
            <person name="Magnabosco C."/>
            <person name="Momper L."/>
            <person name="Gold D.A."/>
            <person name="Bosak T."/>
            <person name="Fournier G.P."/>
        </authorList>
    </citation>
    <scope>NUCLEOTIDE SEQUENCE [LARGE SCALE GENOMIC DNA]</scope>
    <source>
        <strain evidence="1 2">CCALA 015</strain>
    </source>
</reference>
<keyword evidence="2" id="KW-1185">Reference proteome</keyword>
<proteinExistence type="predicted"/>
<dbReference type="Proteomes" id="UP000238218">
    <property type="component" value="Unassembled WGS sequence"/>
</dbReference>
<organism evidence="1 2">
    <name type="scientific">Aphanothece cf. minutissima CCALA 015</name>
    <dbReference type="NCBI Taxonomy" id="2107695"/>
    <lineage>
        <taxon>Bacteria</taxon>
        <taxon>Bacillati</taxon>
        <taxon>Cyanobacteriota</taxon>
        <taxon>Cyanophyceae</taxon>
        <taxon>Oscillatoriophycideae</taxon>
        <taxon>Chroococcales</taxon>
        <taxon>Aphanothecaceae</taxon>
        <taxon>Aphanothece</taxon>
    </lineage>
</organism>